<keyword evidence="8" id="KW-1185">Reference proteome</keyword>
<gene>
    <name evidence="6" type="ORF">PF001_g15903</name>
    <name evidence="5" type="ORF">PF002_g19264</name>
    <name evidence="4" type="ORF">PF005_g17375</name>
    <name evidence="3" type="ORF">PF007_g24409</name>
    <name evidence="2" type="ORF">PF009_g21739</name>
</gene>
<accession>A0A6A3Y0G4</accession>
<comment type="caution">
    <text evidence="5">The sequence shown here is derived from an EMBL/GenBank/DDBJ whole genome shotgun (WGS) entry which is preliminary data.</text>
</comment>
<dbReference type="OrthoDB" id="111379at2759"/>
<evidence type="ECO:0000313" key="2">
    <source>
        <dbReference type="EMBL" id="KAE8928111.1"/>
    </source>
</evidence>
<dbReference type="EMBL" id="QXGE01001060">
    <property type="protein sequence ID" value="KAE9298503.1"/>
    <property type="molecule type" value="Genomic_DNA"/>
</dbReference>
<dbReference type="EMBL" id="QXGB01001193">
    <property type="protein sequence ID" value="KAE9195214.1"/>
    <property type="molecule type" value="Genomic_DNA"/>
</dbReference>
<sequence length="589" mass="65083">MPPTPLQIGAYLLLRPEDVQGTAPRAFYAAVTSASRAKVKVSPLPIGLSDDTIEIPRPIAEDRVVPRGEATGHQSRTWLRAAVWVTSGSTYRYGQVRGYSGNKLHIWTAQGELTVTRRQIVAEVQPIIALALGSETWNKRAWPKSRLLALHSSLTEKITALGDSNASLPTVTEWLDELKAHTAIEHLVDAQVEWVDPASGNIKAFSLLHALRFVIFKANDGHPPPDLLQHLGNSLVDEPQGFRPWINQARTQSDGEYIQHPALTARAFLSSLSDGEESDRDDPPLVRSRPLPQAQAEPAPSGIGRHDHTTQRSANTAPPSSPPGNSVLDGTAEVELIELLRDLRPDLLQLYLRRTTEHGSARLEATRHARPAVVDNNPAPLKRRKRGFYPSADQERVHQVVTSDAHRGKDGEDFMEFLTTSSFPLDFHPGMLNRAYDVGFGSKGLSIRHFGRVGYLDRLRKVASANVDTTDFTLPVPPAPTMTSWVQLHDATSGFLQYCTHVCEPITIQVATSLAKFVLHLQVWNHWLPDELPNLVLWINATLEPYRNAAAQDDTSGLTTRAAALDWFATSNPDLQALLFTTMSERSCN</sequence>
<protein>
    <submittedName>
        <fullName evidence="5">Uncharacterized protein</fullName>
    </submittedName>
</protein>
<evidence type="ECO:0000313" key="11">
    <source>
        <dbReference type="Proteomes" id="UP000441208"/>
    </source>
</evidence>
<evidence type="ECO:0000313" key="10">
    <source>
        <dbReference type="Proteomes" id="UP000440367"/>
    </source>
</evidence>
<dbReference type="Proteomes" id="UP000433483">
    <property type="component" value="Unassembled WGS sequence"/>
</dbReference>
<proteinExistence type="predicted"/>
<evidence type="ECO:0000256" key="1">
    <source>
        <dbReference type="SAM" id="MobiDB-lite"/>
    </source>
</evidence>
<dbReference type="Proteomes" id="UP000440367">
    <property type="component" value="Unassembled WGS sequence"/>
</dbReference>
<evidence type="ECO:0000313" key="7">
    <source>
        <dbReference type="Proteomes" id="UP000429523"/>
    </source>
</evidence>
<dbReference type="Proteomes" id="UP000441208">
    <property type="component" value="Unassembled WGS sequence"/>
</dbReference>
<dbReference type="EMBL" id="QXGF01001738">
    <property type="protein sequence ID" value="KAE8928111.1"/>
    <property type="molecule type" value="Genomic_DNA"/>
</dbReference>
<reference evidence="7 8" key="1">
    <citation type="submission" date="2018-08" db="EMBL/GenBank/DDBJ databases">
        <title>Genomic investigation of the strawberry pathogen Phytophthora fragariae indicates pathogenicity is determined by transcriptional variation in three key races.</title>
        <authorList>
            <person name="Adams T.M."/>
            <person name="Armitage A.D."/>
            <person name="Sobczyk M.K."/>
            <person name="Bates H.J."/>
            <person name="Dunwell J.M."/>
            <person name="Nellist C.F."/>
            <person name="Harrison R.J."/>
        </authorList>
    </citation>
    <scope>NUCLEOTIDE SEQUENCE [LARGE SCALE GENOMIC DNA]</scope>
    <source>
        <strain evidence="6 9">A4</strain>
        <strain evidence="5 10">BC-1</strain>
        <strain evidence="4 8">NOV-27</strain>
        <strain evidence="3 11">NOV-71</strain>
        <strain evidence="2 7">NOV-9</strain>
    </source>
</reference>
<dbReference type="Proteomes" id="UP000429523">
    <property type="component" value="Unassembled WGS sequence"/>
</dbReference>
<evidence type="ECO:0000313" key="6">
    <source>
        <dbReference type="EMBL" id="KAE9298503.1"/>
    </source>
</evidence>
<dbReference type="AlphaFoldDB" id="A0A6A3Y0G4"/>
<name>A0A6A3Y0G4_9STRA</name>
<dbReference type="EMBL" id="QXGD01001321">
    <property type="protein sequence ID" value="KAE9208896.1"/>
    <property type="molecule type" value="Genomic_DNA"/>
</dbReference>
<evidence type="ECO:0000313" key="3">
    <source>
        <dbReference type="EMBL" id="KAE9077009.1"/>
    </source>
</evidence>
<organism evidence="5 10">
    <name type="scientific">Phytophthora fragariae</name>
    <dbReference type="NCBI Taxonomy" id="53985"/>
    <lineage>
        <taxon>Eukaryota</taxon>
        <taxon>Sar</taxon>
        <taxon>Stramenopiles</taxon>
        <taxon>Oomycota</taxon>
        <taxon>Peronosporomycetes</taxon>
        <taxon>Peronosporales</taxon>
        <taxon>Peronosporaceae</taxon>
        <taxon>Phytophthora</taxon>
    </lineage>
</organism>
<evidence type="ECO:0000313" key="8">
    <source>
        <dbReference type="Proteomes" id="UP000433483"/>
    </source>
</evidence>
<evidence type="ECO:0000313" key="5">
    <source>
        <dbReference type="EMBL" id="KAE9208896.1"/>
    </source>
</evidence>
<feature type="region of interest" description="Disordered" evidence="1">
    <location>
        <begin position="272"/>
        <end position="328"/>
    </location>
</feature>
<dbReference type="EMBL" id="QXFZ01002449">
    <property type="protein sequence ID" value="KAE9077009.1"/>
    <property type="molecule type" value="Genomic_DNA"/>
</dbReference>
<dbReference type="Proteomes" id="UP000437068">
    <property type="component" value="Unassembled WGS sequence"/>
</dbReference>
<evidence type="ECO:0000313" key="4">
    <source>
        <dbReference type="EMBL" id="KAE9195214.1"/>
    </source>
</evidence>
<evidence type="ECO:0000313" key="9">
    <source>
        <dbReference type="Proteomes" id="UP000437068"/>
    </source>
</evidence>